<name>A0A1H9TM30_9LACT</name>
<feature type="transmembrane region" description="Helical" evidence="1">
    <location>
        <begin position="12"/>
        <end position="29"/>
    </location>
</feature>
<evidence type="ECO:0000313" key="2">
    <source>
        <dbReference type="EMBL" id="SER97979.1"/>
    </source>
</evidence>
<proteinExistence type="predicted"/>
<gene>
    <name evidence="2" type="ORF">SAMN04488559_11456</name>
</gene>
<protein>
    <submittedName>
        <fullName evidence="2">Uncharacterized membrane protein</fullName>
    </submittedName>
</protein>
<dbReference type="AlphaFoldDB" id="A0A1H9TM30"/>
<dbReference type="Proteomes" id="UP000198948">
    <property type="component" value="Unassembled WGS sequence"/>
</dbReference>
<dbReference type="STRING" id="142588.SAMN04488559_11456"/>
<keyword evidence="1" id="KW-0472">Membrane</keyword>
<keyword evidence="3" id="KW-1185">Reference proteome</keyword>
<evidence type="ECO:0000256" key="1">
    <source>
        <dbReference type="SAM" id="Phobius"/>
    </source>
</evidence>
<accession>A0A1H9TM30</accession>
<sequence length="63" mass="7186">MMQDWMETYKWPIIGAILGFILAMLFLTIGFFKTILIVLLTIVGGFIGYFLNKTGILVKITKK</sequence>
<reference evidence="2 3" key="1">
    <citation type="submission" date="2016-10" db="EMBL/GenBank/DDBJ databases">
        <authorList>
            <person name="de Groot N.N."/>
        </authorList>
    </citation>
    <scope>NUCLEOTIDE SEQUENCE [LARGE SCALE GENOMIC DNA]</scope>
    <source>
        <strain evidence="2 3">DSM 13760</strain>
    </source>
</reference>
<keyword evidence="1" id="KW-1133">Transmembrane helix</keyword>
<dbReference type="EMBL" id="FOHA01000014">
    <property type="protein sequence ID" value="SER97979.1"/>
    <property type="molecule type" value="Genomic_DNA"/>
</dbReference>
<keyword evidence="1" id="KW-0812">Transmembrane</keyword>
<dbReference type="Pfam" id="PF10031">
    <property type="entry name" value="DUF2273"/>
    <property type="match status" value="1"/>
</dbReference>
<feature type="transmembrane region" description="Helical" evidence="1">
    <location>
        <begin position="35"/>
        <end position="52"/>
    </location>
</feature>
<dbReference type="InterPro" id="IPR018730">
    <property type="entry name" value="DUF2273"/>
</dbReference>
<organism evidence="2 3">
    <name type="scientific">Isobaculum melis</name>
    <dbReference type="NCBI Taxonomy" id="142588"/>
    <lineage>
        <taxon>Bacteria</taxon>
        <taxon>Bacillati</taxon>
        <taxon>Bacillota</taxon>
        <taxon>Bacilli</taxon>
        <taxon>Lactobacillales</taxon>
        <taxon>Carnobacteriaceae</taxon>
        <taxon>Isobaculum</taxon>
    </lineage>
</organism>
<evidence type="ECO:0000313" key="3">
    <source>
        <dbReference type="Proteomes" id="UP000198948"/>
    </source>
</evidence>